<evidence type="ECO:0000313" key="9">
    <source>
        <dbReference type="Ensembl" id="ENSLBEP00000030284.1"/>
    </source>
</evidence>
<reference evidence="9" key="2">
    <citation type="submission" date="2025-09" db="UniProtKB">
        <authorList>
            <consortium name="Ensembl"/>
        </authorList>
    </citation>
    <scope>IDENTIFICATION</scope>
</reference>
<keyword evidence="4 8" id="KW-0732">Signal</keyword>
<dbReference type="GO" id="GO:0007267">
    <property type="term" value="P:cell-cell signaling"/>
    <property type="evidence" value="ECO:0007669"/>
    <property type="project" value="TreeGrafter"/>
</dbReference>
<feature type="region of interest" description="Disordered" evidence="7">
    <location>
        <begin position="140"/>
        <end position="166"/>
    </location>
</feature>
<dbReference type="PANTHER" id="PTHR15258">
    <property type="entry name" value="FGF BINDING PROTEIN-RELATED"/>
    <property type="match status" value="1"/>
</dbReference>
<evidence type="ECO:0000256" key="2">
    <source>
        <dbReference type="ARBA" id="ARBA00008326"/>
    </source>
</evidence>
<dbReference type="PANTHER" id="PTHR15258:SF2">
    <property type="entry name" value="FIBROBLAST GROWTH FACTOR-BINDING PROTEIN 1"/>
    <property type="match status" value="1"/>
</dbReference>
<keyword evidence="10" id="KW-1185">Reference proteome</keyword>
<evidence type="ECO:0000256" key="3">
    <source>
        <dbReference type="ARBA" id="ARBA00022525"/>
    </source>
</evidence>
<dbReference type="GeneTree" id="ENSGT00940000154372"/>
<dbReference type="GO" id="GO:0019838">
    <property type="term" value="F:growth factor binding"/>
    <property type="evidence" value="ECO:0007669"/>
    <property type="project" value="UniProtKB-KW"/>
</dbReference>
<dbReference type="Ensembl" id="ENSLBET00000031692.1">
    <property type="protein sequence ID" value="ENSLBEP00000030284.1"/>
    <property type="gene ID" value="ENSLBEG00000022880.1"/>
</dbReference>
<keyword evidence="6" id="KW-0340">Growth factor binding</keyword>
<evidence type="ECO:0000256" key="5">
    <source>
        <dbReference type="ARBA" id="ARBA00023157"/>
    </source>
</evidence>
<evidence type="ECO:0000256" key="4">
    <source>
        <dbReference type="ARBA" id="ARBA00022729"/>
    </source>
</evidence>
<comment type="subcellular location">
    <subcellularLocation>
        <location evidence="1">Secreted</location>
    </subcellularLocation>
</comment>
<feature type="chain" id="PRO_5018544416" evidence="8">
    <location>
        <begin position="18"/>
        <end position="199"/>
    </location>
</feature>
<sequence>MCTKELLLLLFACCVWSAESQGAGRRQNIWAEPIKFSTKSKDSCTMVVTVVTKGELECTWAATGEDVFILGVSCKKGGKSFSCEYVSRPTLCPQFASDAKLYWKQIARALKKQKNLCQDGAALVRAGMCRRADRGAHFRLRNTQRKTKNDPPPPPSPQPAPGAVKSCQSDNMKLAEEYCNRSWSSVCTFFFTMVQDYDC</sequence>
<keyword evidence="5" id="KW-1015">Disulfide bond</keyword>
<accession>A0A3Q3GFB2</accession>
<evidence type="ECO:0000256" key="1">
    <source>
        <dbReference type="ARBA" id="ARBA00004613"/>
    </source>
</evidence>
<dbReference type="Proteomes" id="UP000261660">
    <property type="component" value="Unplaced"/>
</dbReference>
<dbReference type="InParanoid" id="A0A3Q3GFB2"/>
<dbReference type="InterPro" id="IPR010510">
    <property type="entry name" value="FGF1-bd"/>
</dbReference>
<comment type="similarity">
    <text evidence="2">Belongs to the fibroblast growth factor-binding protein family.</text>
</comment>
<evidence type="ECO:0000256" key="7">
    <source>
        <dbReference type="SAM" id="MobiDB-lite"/>
    </source>
</evidence>
<reference evidence="9" key="1">
    <citation type="submission" date="2025-08" db="UniProtKB">
        <authorList>
            <consortium name="Ensembl"/>
        </authorList>
    </citation>
    <scope>IDENTIFICATION</scope>
</reference>
<protein>
    <submittedName>
        <fullName evidence="9">Fibroblast growth factor binding protein 1a</fullName>
    </submittedName>
</protein>
<organism evidence="9 10">
    <name type="scientific">Labrus bergylta</name>
    <name type="common">ballan wrasse</name>
    <dbReference type="NCBI Taxonomy" id="56723"/>
    <lineage>
        <taxon>Eukaryota</taxon>
        <taxon>Metazoa</taxon>
        <taxon>Chordata</taxon>
        <taxon>Craniata</taxon>
        <taxon>Vertebrata</taxon>
        <taxon>Euteleostomi</taxon>
        <taxon>Actinopterygii</taxon>
        <taxon>Neopterygii</taxon>
        <taxon>Teleostei</taxon>
        <taxon>Neoteleostei</taxon>
        <taxon>Acanthomorphata</taxon>
        <taxon>Eupercaria</taxon>
        <taxon>Labriformes</taxon>
        <taxon>Labridae</taxon>
        <taxon>Labrus</taxon>
    </lineage>
</organism>
<dbReference type="Pfam" id="PF06473">
    <property type="entry name" value="FGF-BP1"/>
    <property type="match status" value="2"/>
</dbReference>
<keyword evidence="3" id="KW-0964">Secreted</keyword>
<evidence type="ECO:0000256" key="8">
    <source>
        <dbReference type="SAM" id="SignalP"/>
    </source>
</evidence>
<feature type="compositionally biased region" description="Pro residues" evidence="7">
    <location>
        <begin position="150"/>
        <end position="160"/>
    </location>
</feature>
<name>A0A3Q3GFB2_9LABR</name>
<proteinExistence type="inferred from homology"/>
<dbReference type="AlphaFoldDB" id="A0A3Q3GFB2"/>
<evidence type="ECO:0000313" key="10">
    <source>
        <dbReference type="Proteomes" id="UP000261660"/>
    </source>
</evidence>
<feature type="signal peptide" evidence="8">
    <location>
        <begin position="1"/>
        <end position="17"/>
    </location>
</feature>
<evidence type="ECO:0000256" key="6">
    <source>
        <dbReference type="ARBA" id="ARBA00023183"/>
    </source>
</evidence>
<dbReference type="GO" id="GO:0005576">
    <property type="term" value="C:extracellular region"/>
    <property type="evidence" value="ECO:0007669"/>
    <property type="project" value="UniProtKB-SubCell"/>
</dbReference>